<name>A0ABP6Q593_9ACTN</name>
<evidence type="ECO:0000313" key="9">
    <source>
        <dbReference type="EMBL" id="GAA3205341.1"/>
    </source>
</evidence>
<organism evidence="9 10">
    <name type="scientific">Actinocorallia longicatena</name>
    <dbReference type="NCBI Taxonomy" id="111803"/>
    <lineage>
        <taxon>Bacteria</taxon>
        <taxon>Bacillati</taxon>
        <taxon>Actinomycetota</taxon>
        <taxon>Actinomycetes</taxon>
        <taxon>Streptosporangiales</taxon>
        <taxon>Thermomonosporaceae</taxon>
        <taxon>Actinocorallia</taxon>
    </lineage>
</organism>
<comment type="caution">
    <text evidence="9">The sequence shown here is derived from an EMBL/GenBank/DDBJ whole genome shotgun (WGS) entry which is preliminary data.</text>
</comment>
<keyword evidence="10" id="KW-1185">Reference proteome</keyword>
<accession>A0ABP6Q593</accession>
<protein>
    <recommendedName>
        <fullName evidence="6">Peptidyl-prolyl cis-trans isomerase</fullName>
        <ecNumber evidence="6">5.2.1.8</ecNumber>
    </recommendedName>
</protein>
<dbReference type="PANTHER" id="PTHR43811:SF19">
    <property type="entry name" value="39 KDA FK506-BINDING NUCLEAR PROTEIN"/>
    <property type="match status" value="1"/>
</dbReference>
<dbReference type="Gene3D" id="3.10.50.40">
    <property type="match status" value="2"/>
</dbReference>
<dbReference type="PANTHER" id="PTHR43811">
    <property type="entry name" value="FKBP-TYPE PEPTIDYL-PROLYL CIS-TRANS ISOMERASE FKPA"/>
    <property type="match status" value="1"/>
</dbReference>
<feature type="domain" description="PPIase FKBP-type" evidence="8">
    <location>
        <begin position="187"/>
        <end position="280"/>
    </location>
</feature>
<dbReference type="EC" id="5.2.1.8" evidence="6"/>
<comment type="catalytic activity">
    <reaction evidence="1 5 6">
        <text>[protein]-peptidylproline (omega=180) = [protein]-peptidylproline (omega=0)</text>
        <dbReference type="Rhea" id="RHEA:16237"/>
        <dbReference type="Rhea" id="RHEA-COMP:10747"/>
        <dbReference type="Rhea" id="RHEA-COMP:10748"/>
        <dbReference type="ChEBI" id="CHEBI:83833"/>
        <dbReference type="ChEBI" id="CHEBI:83834"/>
        <dbReference type="EC" id="5.2.1.8"/>
    </reaction>
</comment>
<comment type="similarity">
    <text evidence="2 6">Belongs to the FKBP-type PPIase family.</text>
</comment>
<dbReference type="PROSITE" id="PS50059">
    <property type="entry name" value="FKBP_PPIASE"/>
    <property type="match status" value="2"/>
</dbReference>
<proteinExistence type="inferred from homology"/>
<sequence>MKVKGSFGARPEVEFPKKSSPDGKLALSTQIKGDGAKVADGDLVIAKYVGYAWRKASDPKLLGSSYQGAGPGAFPSWNLVPGLKKALVGSKVGSRVVAVIPPKEGYGTQGSARLQVTGEDTLVYVLDVVGTYPKGASVEAPKALDEAGLPTVSGDAVPTIGIPKGAAPSKLTVRALTQGTGDTVRSGQLLAIQYVGALWRNGKVFSSSWGDNKVYAAVIGAERVIKGWDEALVGQKVGSRLLVITPPAMAYGAKGQKGLPKYGIKSGDTLVYVIDVLGAY</sequence>
<evidence type="ECO:0000256" key="2">
    <source>
        <dbReference type="ARBA" id="ARBA00006577"/>
    </source>
</evidence>
<feature type="compositionally biased region" description="Basic and acidic residues" evidence="7">
    <location>
        <begin position="11"/>
        <end position="21"/>
    </location>
</feature>
<dbReference type="Pfam" id="PF00254">
    <property type="entry name" value="FKBP_C"/>
    <property type="match status" value="2"/>
</dbReference>
<evidence type="ECO:0000259" key="8">
    <source>
        <dbReference type="PROSITE" id="PS50059"/>
    </source>
</evidence>
<gene>
    <name evidence="9" type="ORF">GCM10010468_20290</name>
</gene>
<reference evidence="10" key="1">
    <citation type="journal article" date="2019" name="Int. J. Syst. Evol. Microbiol.">
        <title>The Global Catalogue of Microorganisms (GCM) 10K type strain sequencing project: providing services to taxonomists for standard genome sequencing and annotation.</title>
        <authorList>
            <consortium name="The Broad Institute Genomics Platform"/>
            <consortium name="The Broad Institute Genome Sequencing Center for Infectious Disease"/>
            <person name="Wu L."/>
            <person name="Ma J."/>
        </authorList>
    </citation>
    <scope>NUCLEOTIDE SEQUENCE [LARGE SCALE GENOMIC DNA]</scope>
    <source>
        <strain evidence="10">JCM 9377</strain>
    </source>
</reference>
<evidence type="ECO:0000256" key="4">
    <source>
        <dbReference type="ARBA" id="ARBA00023235"/>
    </source>
</evidence>
<keyword evidence="4 5" id="KW-0413">Isomerase</keyword>
<dbReference type="InterPro" id="IPR001179">
    <property type="entry name" value="PPIase_FKBP_dom"/>
</dbReference>
<evidence type="ECO:0000313" key="10">
    <source>
        <dbReference type="Proteomes" id="UP001501237"/>
    </source>
</evidence>
<feature type="domain" description="PPIase FKBP-type" evidence="8">
    <location>
        <begin position="41"/>
        <end position="132"/>
    </location>
</feature>
<evidence type="ECO:0000256" key="6">
    <source>
        <dbReference type="RuleBase" id="RU003915"/>
    </source>
</evidence>
<evidence type="ECO:0000256" key="5">
    <source>
        <dbReference type="PROSITE-ProRule" id="PRU00277"/>
    </source>
</evidence>
<evidence type="ECO:0000256" key="1">
    <source>
        <dbReference type="ARBA" id="ARBA00000971"/>
    </source>
</evidence>
<dbReference type="RefSeq" id="WP_344825240.1">
    <property type="nucleotide sequence ID" value="NZ_BAAAUV010000004.1"/>
</dbReference>
<evidence type="ECO:0000256" key="7">
    <source>
        <dbReference type="SAM" id="MobiDB-lite"/>
    </source>
</evidence>
<dbReference type="GO" id="GO:0016853">
    <property type="term" value="F:isomerase activity"/>
    <property type="evidence" value="ECO:0007669"/>
    <property type="project" value="UniProtKB-KW"/>
</dbReference>
<dbReference type="Proteomes" id="UP001501237">
    <property type="component" value="Unassembled WGS sequence"/>
</dbReference>
<dbReference type="InterPro" id="IPR046357">
    <property type="entry name" value="PPIase_dom_sf"/>
</dbReference>
<dbReference type="SUPFAM" id="SSF54534">
    <property type="entry name" value="FKBP-like"/>
    <property type="match status" value="2"/>
</dbReference>
<dbReference type="EMBL" id="BAAAUV010000004">
    <property type="protein sequence ID" value="GAA3205341.1"/>
    <property type="molecule type" value="Genomic_DNA"/>
</dbReference>
<keyword evidence="3 5" id="KW-0697">Rotamase</keyword>
<feature type="region of interest" description="Disordered" evidence="7">
    <location>
        <begin position="1"/>
        <end position="24"/>
    </location>
</feature>
<evidence type="ECO:0000256" key="3">
    <source>
        <dbReference type="ARBA" id="ARBA00023110"/>
    </source>
</evidence>